<organism evidence="1 2">
    <name type="scientific">Tunturiibacter empetritectus</name>
    <dbReference type="NCBI Taxonomy" id="3069691"/>
    <lineage>
        <taxon>Bacteria</taxon>
        <taxon>Pseudomonadati</taxon>
        <taxon>Acidobacteriota</taxon>
        <taxon>Terriglobia</taxon>
        <taxon>Terriglobales</taxon>
        <taxon>Acidobacteriaceae</taxon>
        <taxon>Tunturiibacter</taxon>
    </lineage>
</organism>
<protein>
    <recommendedName>
        <fullName evidence="3">DUF4136 domain-containing protein</fullName>
    </recommendedName>
</protein>
<dbReference type="Proteomes" id="UP000568106">
    <property type="component" value="Unassembled WGS sequence"/>
</dbReference>
<reference evidence="1" key="1">
    <citation type="submission" date="2020-08" db="EMBL/GenBank/DDBJ databases">
        <title>Genomic Encyclopedia of Type Strains, Phase IV (KMG-V): Genome sequencing to study the core and pangenomes of soil and plant-associated prokaryotes.</title>
        <authorList>
            <person name="Whitman W."/>
        </authorList>
    </citation>
    <scope>NUCLEOTIDE SEQUENCE [LARGE SCALE GENOMIC DNA]</scope>
    <source>
        <strain evidence="1">M8UP27</strain>
    </source>
</reference>
<dbReference type="EMBL" id="JACHDY010000004">
    <property type="protein sequence ID" value="MBB5318318.1"/>
    <property type="molecule type" value="Genomic_DNA"/>
</dbReference>
<dbReference type="AlphaFoldDB" id="A0A7W8IJM8"/>
<proteinExistence type="predicted"/>
<evidence type="ECO:0000313" key="2">
    <source>
        <dbReference type="Proteomes" id="UP000568106"/>
    </source>
</evidence>
<sequence length="181" mass="19335">MIRIRLVCVALVLSGFLAAILSGGFASGQVPVTPGAAPVPALLVSAKKVFISNAGADSGLFPHPFSGDPDRAYNQFYADVSSWERYQLVTSPSEADLVFELQLSAPNGPSNANKEKGASDPLPMFRLVIYDRATHYVLWALTESVAPAALQKTHDHNFDEALAELVLDAGRLTKSLPSGMH</sequence>
<comment type="caution">
    <text evidence="1">The sequence shown here is derived from an EMBL/GenBank/DDBJ whole genome shotgun (WGS) entry which is preliminary data.</text>
</comment>
<accession>A0A7W8IJM8</accession>
<evidence type="ECO:0008006" key="3">
    <source>
        <dbReference type="Google" id="ProtNLM"/>
    </source>
</evidence>
<name>A0A7W8IJM8_9BACT</name>
<gene>
    <name evidence="1" type="ORF">HDF09_003015</name>
</gene>
<evidence type="ECO:0000313" key="1">
    <source>
        <dbReference type="EMBL" id="MBB5318318.1"/>
    </source>
</evidence>
<keyword evidence="2" id="KW-1185">Reference proteome</keyword>